<dbReference type="PRINTS" id="PR00171">
    <property type="entry name" value="SUGRTRNSPORT"/>
</dbReference>
<feature type="transmembrane region" description="Helical" evidence="8">
    <location>
        <begin position="806"/>
        <end position="827"/>
    </location>
</feature>
<dbReference type="Pfam" id="PF07690">
    <property type="entry name" value="MFS_1"/>
    <property type="match status" value="1"/>
</dbReference>
<feature type="transmembrane region" description="Helical" evidence="8">
    <location>
        <begin position="45"/>
        <end position="70"/>
    </location>
</feature>
<feature type="transmembrane region" description="Helical" evidence="8">
    <location>
        <begin position="275"/>
        <end position="292"/>
    </location>
</feature>
<evidence type="ECO:0000256" key="8">
    <source>
        <dbReference type="SAM" id="Phobius"/>
    </source>
</evidence>
<dbReference type="SUPFAM" id="SSF50475">
    <property type="entry name" value="FMN-binding split barrel"/>
    <property type="match status" value="1"/>
</dbReference>
<comment type="subcellular location">
    <subcellularLocation>
        <location evidence="1">Membrane</location>
        <topology evidence="1">Multi-pass membrane protein</topology>
    </subcellularLocation>
</comment>
<organism evidence="10 11">
    <name type="scientific">Talaromyces amestolkiae</name>
    <dbReference type="NCBI Taxonomy" id="1196081"/>
    <lineage>
        <taxon>Eukaryota</taxon>
        <taxon>Fungi</taxon>
        <taxon>Dikarya</taxon>
        <taxon>Ascomycota</taxon>
        <taxon>Pezizomycotina</taxon>
        <taxon>Eurotiomycetes</taxon>
        <taxon>Eurotiomycetidae</taxon>
        <taxon>Eurotiales</taxon>
        <taxon>Trichocomaceae</taxon>
        <taxon>Talaromyces</taxon>
        <taxon>Talaromyces sect. Talaromyces</taxon>
    </lineage>
</organism>
<dbReference type="InterPro" id="IPR012349">
    <property type="entry name" value="Split_barrel_FMN-bd"/>
</dbReference>
<evidence type="ECO:0000256" key="4">
    <source>
        <dbReference type="ARBA" id="ARBA00022692"/>
    </source>
</evidence>
<protein>
    <recommendedName>
        <fullName evidence="9">Major facilitator superfamily (MFS) profile domain-containing protein</fullName>
    </recommendedName>
</protein>
<dbReference type="InterPro" id="IPR011701">
    <property type="entry name" value="MFS"/>
</dbReference>
<sequence>MTEEIVLAELQPGDPPGDSKTELSLRATGEVSPEDPPEYPHGYRFALISASLMITVFLLGLDATIITTAVPKITDEFQSIADVGWYGSAFRLASSMSQLLQGRVFDYFSVKWAFLIHLIIFEAGALISGAAPSSAVFIAGRAISGLGFSGISQGCMVRIIATTRPLDKRPIYIGAISASEFFATAIAPIIGGAITSALSWRWCFYLNVIVSIIPALITTVMFKAQSGRAIHQVGHLQRLKQIDFTGMFLFAVALLSLLLSIQWGGDTYSWSNDRIIALLAISSVFFIIFVLVQVKKRDLAMLPLRLLKQRSILFGALFSLALQAVNSIASYYLAIWFQVVKDASPVQSGVMLLPMVIAILVASVASGYAITYMGYYIILMIPAGFTTLGGAIMMMYFEKDTPAKFWIPALALLGFGIGLGISGPFLAAQAILPERDRSVGLAIMTFSQEFGVALSLGIAQCLFLNGLRASIIRITPELNPETIINAGATSLAGSGLEKYASQIDEEYSQALKATFDLSLGMAALVVVTGCLMEMGKFYETIPETLSTWILTQKIFWVATAPLSGTGHVNVSPKGGPYFGLLDNKTFWYLDMTGSGSETISHIYEPGNGRVTIMFNAFEGPPRIVRLWGKGRVLENGGKDFADFVERNHVQLVSGTRSIIVVDVHQVGSSCGFSVPFYEFKDFRETLLDHHVRKEKKYKEGNEKESFPRYWAANNTWSMDNLPGYDNGVFSGLTTDELFLTTMGSPNSTLLGFIVAVYELGCLVGALASFFWGEALGRRWLTVSGAVWLILGTVVQCTSYGQAQMIVGRIVTGFGMGCITSAVPIWQCETTPAHLRGRTMAIELSCLIVGIVVAYWIDYGCSLYTNELQWRFPIAFQIVFAIMLIVMCFFLPESPRWLASHGREQEALEVVCLLRDGNPEDENIRAEMAEIKDAIALEEEAAGGWKDCFRDGGVMGWQRVAIACSAQALQEFTGTNIITYYAPYVMVNSVGLNSHQSLLLSGGLQLWFLVASILPWFFLDKIGRRKLFFLGSAGMGACMLISGLTIRANTHNTGIGAVVALYMFQAFFTWGWMSNMWAYPSEILPIRLRQTGSALSVVWQWLITFLVVEITPVGIQNIGWKLYIVFCILNWASIVIVYFFYPETAGKSLEQIEFLFASQSSLRQVVKLSQRKDLDEMAVIRETQAQAHQQKSDTKQVEDTDAGETVE</sequence>
<dbReference type="GO" id="GO:0016020">
    <property type="term" value="C:membrane"/>
    <property type="evidence" value="ECO:0007669"/>
    <property type="project" value="UniProtKB-SubCell"/>
</dbReference>
<evidence type="ECO:0000256" key="3">
    <source>
        <dbReference type="ARBA" id="ARBA00022448"/>
    </source>
</evidence>
<feature type="region of interest" description="Disordered" evidence="7">
    <location>
        <begin position="1"/>
        <end position="23"/>
    </location>
</feature>
<keyword evidence="11" id="KW-1185">Reference proteome</keyword>
<evidence type="ECO:0000313" key="11">
    <source>
        <dbReference type="Proteomes" id="UP000249363"/>
    </source>
</evidence>
<feature type="transmembrane region" description="Helical" evidence="8">
    <location>
        <begin position="172"/>
        <end position="198"/>
    </location>
</feature>
<dbReference type="Proteomes" id="UP000249363">
    <property type="component" value="Unassembled WGS sequence"/>
</dbReference>
<feature type="transmembrane region" description="Helical" evidence="8">
    <location>
        <begin position="1024"/>
        <end position="1045"/>
    </location>
</feature>
<reference evidence="10 11" key="1">
    <citation type="journal article" date="2017" name="Biotechnol. Biofuels">
        <title>Differential beta-glucosidase expression as a function of carbon source availability in Talaromyces amestolkiae: a genomic and proteomic approach.</title>
        <authorList>
            <person name="de Eugenio L.I."/>
            <person name="Mendez-Liter J.A."/>
            <person name="Nieto-Dominguez M."/>
            <person name="Alonso L."/>
            <person name="Gil-Munoz J."/>
            <person name="Barriuso J."/>
            <person name="Prieto A."/>
            <person name="Martinez M.J."/>
        </authorList>
    </citation>
    <scope>NUCLEOTIDE SEQUENCE [LARGE SCALE GENOMIC DNA]</scope>
    <source>
        <strain evidence="10 11">CIB</strain>
    </source>
</reference>
<dbReference type="CDD" id="cd17502">
    <property type="entry name" value="MFS_Azr1_MDR_like"/>
    <property type="match status" value="1"/>
</dbReference>
<feature type="transmembrane region" description="Helical" evidence="8">
    <location>
        <begin position="312"/>
        <end position="337"/>
    </location>
</feature>
<dbReference type="GeneID" id="63789582"/>
<accession>A0A364KLD7</accession>
<proteinExistence type="inferred from homology"/>
<feature type="transmembrane region" description="Helical" evidence="8">
    <location>
        <begin position="403"/>
        <end position="427"/>
    </location>
</feature>
<dbReference type="PANTHER" id="PTHR48022:SF28">
    <property type="entry name" value="MAJOR FACILITATOR SUPERFAMILY (MFS) PROFILE DOMAIN-CONTAINING PROTEIN-RELATED"/>
    <property type="match status" value="1"/>
</dbReference>
<name>A0A364KLD7_TALAM</name>
<evidence type="ECO:0000256" key="5">
    <source>
        <dbReference type="ARBA" id="ARBA00022989"/>
    </source>
</evidence>
<dbReference type="NCBIfam" id="TIGR00879">
    <property type="entry name" value="SP"/>
    <property type="match status" value="1"/>
</dbReference>
<dbReference type="GO" id="GO:0005351">
    <property type="term" value="F:carbohydrate:proton symporter activity"/>
    <property type="evidence" value="ECO:0007669"/>
    <property type="project" value="TreeGrafter"/>
</dbReference>
<feature type="transmembrane region" description="Helical" evidence="8">
    <location>
        <begin position="1121"/>
        <end position="1140"/>
    </location>
</feature>
<gene>
    <name evidence="10" type="ORF">BHQ10_000365</name>
</gene>
<feature type="transmembrane region" description="Helical" evidence="8">
    <location>
        <begin position="242"/>
        <end position="263"/>
    </location>
</feature>
<evidence type="ECO:0000259" key="9">
    <source>
        <dbReference type="PROSITE" id="PS50850"/>
    </source>
</evidence>
<keyword evidence="3" id="KW-0813">Transport</keyword>
<dbReference type="PANTHER" id="PTHR48022">
    <property type="entry name" value="PLASTIDIC GLUCOSE TRANSPORTER 4"/>
    <property type="match status" value="1"/>
</dbReference>
<feature type="transmembrane region" description="Helical" evidence="8">
    <location>
        <begin position="439"/>
        <end position="459"/>
    </location>
</feature>
<feature type="transmembrane region" description="Helical" evidence="8">
    <location>
        <begin position="779"/>
        <end position="800"/>
    </location>
</feature>
<feature type="domain" description="Major facilitator superfamily (MFS) profile" evidence="9">
    <location>
        <begin position="48"/>
        <end position="541"/>
    </location>
</feature>
<evidence type="ECO:0000256" key="6">
    <source>
        <dbReference type="ARBA" id="ARBA00023136"/>
    </source>
</evidence>
<feature type="transmembrane region" description="Helical" evidence="8">
    <location>
        <begin position="839"/>
        <end position="856"/>
    </location>
</feature>
<keyword evidence="5 8" id="KW-1133">Transmembrane helix</keyword>
<keyword evidence="6 8" id="KW-0472">Membrane</keyword>
<evidence type="ECO:0000313" key="10">
    <source>
        <dbReference type="EMBL" id="RAO64353.1"/>
    </source>
</evidence>
<feature type="transmembrane region" description="Helical" evidence="8">
    <location>
        <begin position="1052"/>
        <end position="1072"/>
    </location>
</feature>
<feature type="transmembrane region" description="Helical" evidence="8">
    <location>
        <begin position="137"/>
        <end position="160"/>
    </location>
</feature>
<feature type="transmembrane region" description="Helical" evidence="8">
    <location>
        <begin position="204"/>
        <end position="222"/>
    </location>
</feature>
<dbReference type="InterPro" id="IPR036259">
    <property type="entry name" value="MFS_trans_sf"/>
</dbReference>
<keyword evidence="4 8" id="KW-0812">Transmembrane</keyword>
<feature type="transmembrane region" description="Helical" evidence="8">
    <location>
        <begin position="868"/>
        <end position="890"/>
    </location>
</feature>
<dbReference type="InterPro" id="IPR005828">
    <property type="entry name" value="MFS_sugar_transport-like"/>
</dbReference>
<dbReference type="OrthoDB" id="6133115at2759"/>
<dbReference type="Gene3D" id="1.20.1250.20">
    <property type="entry name" value="MFS general substrate transporter like domains"/>
    <property type="match status" value="2"/>
</dbReference>
<dbReference type="AlphaFoldDB" id="A0A364KLD7"/>
<feature type="transmembrane region" description="Helical" evidence="8">
    <location>
        <begin position="1092"/>
        <end position="1114"/>
    </location>
</feature>
<evidence type="ECO:0000256" key="2">
    <source>
        <dbReference type="ARBA" id="ARBA00010992"/>
    </source>
</evidence>
<dbReference type="RefSeq" id="XP_040728870.1">
    <property type="nucleotide sequence ID" value="XM_040875929.1"/>
</dbReference>
<dbReference type="InterPro" id="IPR050360">
    <property type="entry name" value="MFS_Sugar_Transporters"/>
</dbReference>
<feature type="transmembrane region" description="Helical" evidence="8">
    <location>
        <begin position="112"/>
        <end position="131"/>
    </location>
</feature>
<comment type="caution">
    <text evidence="10">The sequence shown here is derived from an EMBL/GenBank/DDBJ whole genome shotgun (WGS) entry which is preliminary data.</text>
</comment>
<dbReference type="PROSITE" id="PS50850">
    <property type="entry name" value="MFS"/>
    <property type="match status" value="2"/>
</dbReference>
<feature type="transmembrane region" description="Helical" evidence="8">
    <location>
        <begin position="377"/>
        <end position="397"/>
    </location>
</feature>
<feature type="transmembrane region" description="Helical" evidence="8">
    <location>
        <begin position="749"/>
        <end position="772"/>
    </location>
</feature>
<dbReference type="Pfam" id="PF00083">
    <property type="entry name" value="Sugar_tr"/>
    <property type="match status" value="1"/>
</dbReference>
<dbReference type="FunFam" id="1.20.1250.20:FF:000090">
    <property type="entry name" value="MFS sugar transporter, putative"/>
    <property type="match status" value="1"/>
</dbReference>
<feature type="region of interest" description="Disordered" evidence="7">
    <location>
        <begin position="1182"/>
        <end position="1206"/>
    </location>
</feature>
<dbReference type="SUPFAM" id="SSF103473">
    <property type="entry name" value="MFS general substrate transporter"/>
    <property type="match status" value="2"/>
</dbReference>
<feature type="transmembrane region" description="Helical" evidence="8">
    <location>
        <begin position="349"/>
        <end position="370"/>
    </location>
</feature>
<feature type="transmembrane region" description="Helical" evidence="8">
    <location>
        <begin position="997"/>
        <end position="1018"/>
    </location>
</feature>
<evidence type="ECO:0000256" key="1">
    <source>
        <dbReference type="ARBA" id="ARBA00004141"/>
    </source>
</evidence>
<dbReference type="InterPro" id="IPR003663">
    <property type="entry name" value="Sugar/inositol_transpt"/>
</dbReference>
<feature type="domain" description="Major facilitator superfamily (MFS) profile" evidence="9">
    <location>
        <begin position="711"/>
        <end position="1144"/>
    </location>
</feature>
<comment type="similarity">
    <text evidence="2">Belongs to the major facilitator superfamily. Sugar transporter (TC 2.A.1.1) family.</text>
</comment>
<dbReference type="Gene3D" id="2.30.110.10">
    <property type="entry name" value="Electron Transport, Fmn-binding Protein, Chain A"/>
    <property type="match status" value="1"/>
</dbReference>
<dbReference type="InterPro" id="IPR020846">
    <property type="entry name" value="MFS_dom"/>
</dbReference>
<evidence type="ECO:0000256" key="7">
    <source>
        <dbReference type="SAM" id="MobiDB-lite"/>
    </source>
</evidence>
<dbReference type="EMBL" id="MIKG01000001">
    <property type="protein sequence ID" value="RAO64353.1"/>
    <property type="molecule type" value="Genomic_DNA"/>
</dbReference>